<dbReference type="PROSITE" id="PS01081">
    <property type="entry name" value="HTH_TETR_1"/>
    <property type="match status" value="1"/>
</dbReference>
<evidence type="ECO:0000259" key="3">
    <source>
        <dbReference type="PROSITE" id="PS50977"/>
    </source>
</evidence>
<dbReference type="EMBL" id="SHKX01000013">
    <property type="protein sequence ID" value="RZU38323.1"/>
    <property type="molecule type" value="Genomic_DNA"/>
</dbReference>
<organism evidence="4 5">
    <name type="scientific">Fluviicoccus keumensis</name>
    <dbReference type="NCBI Taxonomy" id="1435465"/>
    <lineage>
        <taxon>Bacteria</taxon>
        <taxon>Pseudomonadati</taxon>
        <taxon>Pseudomonadota</taxon>
        <taxon>Gammaproteobacteria</taxon>
        <taxon>Moraxellales</taxon>
        <taxon>Moraxellaceae</taxon>
        <taxon>Fluviicoccus</taxon>
    </lineage>
</organism>
<dbReference type="SUPFAM" id="SSF46689">
    <property type="entry name" value="Homeodomain-like"/>
    <property type="match status" value="1"/>
</dbReference>
<evidence type="ECO:0000256" key="1">
    <source>
        <dbReference type="ARBA" id="ARBA00023125"/>
    </source>
</evidence>
<dbReference type="InterPro" id="IPR023772">
    <property type="entry name" value="DNA-bd_HTH_TetR-type_CS"/>
</dbReference>
<dbReference type="Gene3D" id="1.10.357.10">
    <property type="entry name" value="Tetracycline Repressor, domain 2"/>
    <property type="match status" value="1"/>
</dbReference>
<sequence length="197" mass="21966">MRKQPRQARSRLMVDSLIDATALTIAEHGLASATTARIAETAGISIGSLYQYFDSKEQLYAALLDRIVAELMAVVDRRSAALARQPLHEWVRGLLDEVWDYLEADQGLHLKVLRNWSQLDFMRGIDALEQKLLGVLSLHALQQAAVAGRADLPARIYILINSVLFTLVRYISQPSPLVSREALVRAFGEMVERELGG</sequence>
<dbReference type="RefSeq" id="WP_130413798.1">
    <property type="nucleotide sequence ID" value="NZ_SHKX01000013.1"/>
</dbReference>
<accession>A0A4Q7YN88</accession>
<dbReference type="PROSITE" id="PS50977">
    <property type="entry name" value="HTH_TETR_2"/>
    <property type="match status" value="1"/>
</dbReference>
<name>A0A4Q7YN88_9GAMM</name>
<keyword evidence="1 2" id="KW-0238">DNA-binding</keyword>
<dbReference type="PANTHER" id="PTHR30055:SF223">
    <property type="entry name" value="HTH-TYPE TRANSCRIPTIONAL REGULATOR UIDR"/>
    <property type="match status" value="1"/>
</dbReference>
<evidence type="ECO:0000313" key="4">
    <source>
        <dbReference type="EMBL" id="RZU38323.1"/>
    </source>
</evidence>
<gene>
    <name evidence="4" type="ORF">EV700_2253</name>
</gene>
<dbReference type="Pfam" id="PF00440">
    <property type="entry name" value="TetR_N"/>
    <property type="match status" value="1"/>
</dbReference>
<evidence type="ECO:0000313" key="5">
    <source>
        <dbReference type="Proteomes" id="UP000292423"/>
    </source>
</evidence>
<dbReference type="InterPro" id="IPR001647">
    <property type="entry name" value="HTH_TetR"/>
</dbReference>
<dbReference type="Proteomes" id="UP000292423">
    <property type="component" value="Unassembled WGS sequence"/>
</dbReference>
<feature type="domain" description="HTH tetR-type" evidence="3">
    <location>
        <begin position="11"/>
        <end position="71"/>
    </location>
</feature>
<dbReference type="AlphaFoldDB" id="A0A4Q7YN88"/>
<comment type="caution">
    <text evidence="4">The sequence shown here is derived from an EMBL/GenBank/DDBJ whole genome shotgun (WGS) entry which is preliminary data.</text>
</comment>
<dbReference type="PANTHER" id="PTHR30055">
    <property type="entry name" value="HTH-TYPE TRANSCRIPTIONAL REGULATOR RUTR"/>
    <property type="match status" value="1"/>
</dbReference>
<feature type="DNA-binding region" description="H-T-H motif" evidence="2">
    <location>
        <begin position="34"/>
        <end position="53"/>
    </location>
</feature>
<evidence type="ECO:0000256" key="2">
    <source>
        <dbReference type="PROSITE-ProRule" id="PRU00335"/>
    </source>
</evidence>
<keyword evidence="5" id="KW-1185">Reference proteome</keyword>
<dbReference type="OrthoDB" id="9816320at2"/>
<dbReference type="InterPro" id="IPR050109">
    <property type="entry name" value="HTH-type_TetR-like_transc_reg"/>
</dbReference>
<dbReference type="GO" id="GO:0003700">
    <property type="term" value="F:DNA-binding transcription factor activity"/>
    <property type="evidence" value="ECO:0007669"/>
    <property type="project" value="TreeGrafter"/>
</dbReference>
<dbReference type="InterPro" id="IPR009057">
    <property type="entry name" value="Homeodomain-like_sf"/>
</dbReference>
<reference evidence="4 5" key="1">
    <citation type="submission" date="2019-02" db="EMBL/GenBank/DDBJ databases">
        <title>Genomic Encyclopedia of Type Strains, Phase IV (KMG-IV): sequencing the most valuable type-strain genomes for metagenomic binning, comparative biology and taxonomic classification.</title>
        <authorList>
            <person name="Goeker M."/>
        </authorList>
    </citation>
    <scope>NUCLEOTIDE SEQUENCE [LARGE SCALE GENOMIC DNA]</scope>
    <source>
        <strain evidence="4 5">DSM 105135</strain>
    </source>
</reference>
<protein>
    <submittedName>
        <fullName evidence="4">TetR family transcriptional regulator</fullName>
    </submittedName>
</protein>
<dbReference type="GO" id="GO:0000976">
    <property type="term" value="F:transcription cis-regulatory region binding"/>
    <property type="evidence" value="ECO:0007669"/>
    <property type="project" value="TreeGrafter"/>
</dbReference>
<dbReference type="PRINTS" id="PR00455">
    <property type="entry name" value="HTHTETR"/>
</dbReference>
<proteinExistence type="predicted"/>